<reference evidence="2" key="1">
    <citation type="journal article" date="2012" name="Proc. Natl. Acad. Sci. U.S.A.">
        <title>Antigenic diversity is generated by distinct evolutionary mechanisms in African trypanosome species.</title>
        <authorList>
            <person name="Jackson A.P."/>
            <person name="Berry A."/>
            <person name="Aslett M."/>
            <person name="Allison H.C."/>
            <person name="Burton P."/>
            <person name="Vavrova-Anderson J."/>
            <person name="Brown R."/>
            <person name="Browne H."/>
            <person name="Corton N."/>
            <person name="Hauser H."/>
            <person name="Gamble J."/>
            <person name="Gilderthorp R."/>
            <person name="Marcello L."/>
            <person name="McQuillan J."/>
            <person name="Otto T.D."/>
            <person name="Quail M.A."/>
            <person name="Sanders M.J."/>
            <person name="van Tonder A."/>
            <person name="Ginger M.L."/>
            <person name="Field M.C."/>
            <person name="Barry J.D."/>
            <person name="Hertz-Fowler C."/>
            <person name="Berriman M."/>
        </authorList>
    </citation>
    <scope>NUCLEOTIDE SEQUENCE</scope>
    <source>
        <strain evidence="2">Y486</strain>
    </source>
</reference>
<organism evidence="2">
    <name type="scientific">Trypanosoma vivax (strain Y486)</name>
    <dbReference type="NCBI Taxonomy" id="1055687"/>
    <lineage>
        <taxon>Eukaryota</taxon>
        <taxon>Discoba</taxon>
        <taxon>Euglenozoa</taxon>
        <taxon>Kinetoplastea</taxon>
        <taxon>Metakinetoplastina</taxon>
        <taxon>Trypanosomatida</taxon>
        <taxon>Trypanosomatidae</taxon>
        <taxon>Trypanosoma</taxon>
        <taxon>Duttonella</taxon>
    </lineage>
</organism>
<dbReference type="VEuPathDB" id="TriTrypDB:TvY486_0304420"/>
<dbReference type="AlphaFoldDB" id="G0TTI8"/>
<feature type="transmembrane region" description="Helical" evidence="1">
    <location>
        <begin position="46"/>
        <end position="67"/>
    </location>
</feature>
<protein>
    <submittedName>
        <fullName evidence="2">Uncharacterized protein</fullName>
    </submittedName>
</protein>
<evidence type="ECO:0000256" key="1">
    <source>
        <dbReference type="SAM" id="Phobius"/>
    </source>
</evidence>
<accession>G0TTI8</accession>
<proteinExistence type="predicted"/>
<keyword evidence="1" id="KW-1133">Transmembrane helix</keyword>
<gene>
    <name evidence="2" type="ORF">TVY486_0304420</name>
</gene>
<name>G0TTI8_TRYVY</name>
<dbReference type="EMBL" id="HE573019">
    <property type="protein sequence ID" value="CCC47269.1"/>
    <property type="molecule type" value="Genomic_DNA"/>
</dbReference>
<evidence type="ECO:0000313" key="2">
    <source>
        <dbReference type="EMBL" id="CCC47269.1"/>
    </source>
</evidence>
<keyword evidence="1" id="KW-0472">Membrane</keyword>
<sequence length="74" mass="8431">MKRRALRDWRAGRFCGAWWRCVMFALRPDGVALLPAMRHLSPALRCFLTACISLLYLPPSCALLPFFPHTPSCP</sequence>
<keyword evidence="1" id="KW-0812">Transmembrane</keyword>